<comment type="caution">
    <text evidence="1">The sequence shown here is derived from an EMBL/GenBank/DDBJ whole genome shotgun (WGS) entry which is preliminary data.</text>
</comment>
<dbReference type="Proteomes" id="UP001176940">
    <property type="component" value="Unassembled WGS sequence"/>
</dbReference>
<reference evidence="1" key="1">
    <citation type="submission" date="2023-07" db="EMBL/GenBank/DDBJ databases">
        <authorList>
            <person name="Stuckert A."/>
        </authorList>
    </citation>
    <scope>NUCLEOTIDE SEQUENCE</scope>
</reference>
<sequence>MFTLVTSVKVKKKTLHTYLPLSVPRCASLHCERRKAEHRVTSPLCLTAGAHSQYREHSAGGQTAEGDRHRWSLESCLCDSSPATKQRRCSDRDRCLDRCSVAKCDDLYCRRITTHGHTSRPSCTGCIMFWRIVVTKKPINGFIGDSMPGLVLALERKVRWHLLSIGRKEIISVQFHGNILTQRSHKDHPINIVNLYPARIHVPVFRVICRDIRFFYGRLRGERYFGVQDGVGVTLEMKAHATGLWHIESEAVYESNKMKALYLVYDPTDFSSLSNE</sequence>
<accession>A0ABN9LWS5</accession>
<dbReference type="SUPFAM" id="SSF49503">
    <property type="entry name" value="Cupredoxins"/>
    <property type="match status" value="1"/>
</dbReference>
<organism evidence="1 2">
    <name type="scientific">Ranitomeya imitator</name>
    <name type="common">mimic poison frog</name>
    <dbReference type="NCBI Taxonomy" id="111125"/>
    <lineage>
        <taxon>Eukaryota</taxon>
        <taxon>Metazoa</taxon>
        <taxon>Chordata</taxon>
        <taxon>Craniata</taxon>
        <taxon>Vertebrata</taxon>
        <taxon>Euteleostomi</taxon>
        <taxon>Amphibia</taxon>
        <taxon>Batrachia</taxon>
        <taxon>Anura</taxon>
        <taxon>Neobatrachia</taxon>
        <taxon>Hyloidea</taxon>
        <taxon>Dendrobatidae</taxon>
        <taxon>Dendrobatinae</taxon>
        <taxon>Ranitomeya</taxon>
    </lineage>
</organism>
<gene>
    <name evidence="1" type="ORF">RIMI_LOCUS14089879</name>
</gene>
<dbReference type="EMBL" id="CAUEEQ010035826">
    <property type="protein sequence ID" value="CAJ0952885.1"/>
    <property type="molecule type" value="Genomic_DNA"/>
</dbReference>
<evidence type="ECO:0000313" key="1">
    <source>
        <dbReference type="EMBL" id="CAJ0952885.1"/>
    </source>
</evidence>
<dbReference type="InterPro" id="IPR008972">
    <property type="entry name" value="Cupredoxin"/>
</dbReference>
<dbReference type="Gene3D" id="2.60.40.420">
    <property type="entry name" value="Cupredoxins - blue copper proteins"/>
    <property type="match status" value="1"/>
</dbReference>
<evidence type="ECO:0000313" key="2">
    <source>
        <dbReference type="Proteomes" id="UP001176940"/>
    </source>
</evidence>
<name>A0ABN9LWS5_9NEOB</name>
<protein>
    <submittedName>
        <fullName evidence="1">Uncharacterized protein</fullName>
    </submittedName>
</protein>
<keyword evidence="2" id="KW-1185">Reference proteome</keyword>
<proteinExistence type="predicted"/>